<feature type="transmembrane region" description="Helical" evidence="6">
    <location>
        <begin position="258"/>
        <end position="280"/>
    </location>
</feature>
<evidence type="ECO:0000256" key="1">
    <source>
        <dbReference type="ARBA" id="ARBA00004651"/>
    </source>
</evidence>
<dbReference type="KEGG" id="tem:JW646_06460"/>
<dbReference type="Gene3D" id="1.20.1250.20">
    <property type="entry name" value="MFS general substrate transporter like domains"/>
    <property type="match status" value="2"/>
</dbReference>
<dbReference type="InterPro" id="IPR036259">
    <property type="entry name" value="MFS_trans_sf"/>
</dbReference>
<dbReference type="PROSITE" id="PS50850">
    <property type="entry name" value="MFS"/>
    <property type="match status" value="1"/>
</dbReference>
<keyword evidence="2" id="KW-0813">Transport</keyword>
<organism evidence="8 9">
    <name type="scientific">Terrisporobacter hibernicus</name>
    <dbReference type="NCBI Taxonomy" id="2813371"/>
    <lineage>
        <taxon>Bacteria</taxon>
        <taxon>Bacillati</taxon>
        <taxon>Bacillota</taxon>
        <taxon>Clostridia</taxon>
        <taxon>Peptostreptococcales</taxon>
        <taxon>Peptostreptococcaceae</taxon>
        <taxon>Terrisporobacter</taxon>
    </lineage>
</organism>
<feature type="transmembrane region" description="Helical" evidence="6">
    <location>
        <begin position="103"/>
        <end position="125"/>
    </location>
</feature>
<keyword evidence="5 6" id="KW-0472">Membrane</keyword>
<dbReference type="PANTHER" id="PTHR23518">
    <property type="entry name" value="C-METHYLTRANSFERASE"/>
    <property type="match status" value="1"/>
</dbReference>
<dbReference type="AlphaFoldDB" id="A0AAX2ZIR4"/>
<feature type="transmembrane region" description="Helical" evidence="6">
    <location>
        <begin position="315"/>
        <end position="337"/>
    </location>
</feature>
<proteinExistence type="predicted"/>
<feature type="transmembrane region" description="Helical" evidence="6">
    <location>
        <begin position="379"/>
        <end position="398"/>
    </location>
</feature>
<feature type="transmembrane region" description="Helical" evidence="6">
    <location>
        <begin position="20"/>
        <end position="39"/>
    </location>
</feature>
<sequence>MIFDKSVLFTKKELKSFCTYRLLFGIFYSVMIPIIPLYLNSFGIATVMVGTVLSLYGVAKTLIQMPFGVISDKFGDKFTLVLAIFLMSSIPFAYTLFKTGQAASYLYIIQGGVLGMAAPATYSILSRSLDEKKRGECTGLAAAVFTLGGGIGSAIGGFIVTKFNNYNLAFYLSSAGIFLTAIYIIFKIKGENKRCLKSKNKTTTNKIKFKDMLHEIKKYKLYYKILVLGSIAFLGDYIYGCVIALIHFYAKSVLNTSIAYSSAIISIYLVVFGIGAPIAGFIADKIGNNKQLILSFFVMNITLLGLSFIKNVPIFTLVIIVYFLGATFLNAALQSSISEFGNSPKIKGIVFGFVGGCESLGYAVGPLVSAFIYNINHSFLFLSLLGVSLIVSLIYFIFHRKANF</sequence>
<feature type="transmembrane region" description="Helical" evidence="6">
    <location>
        <begin position="349"/>
        <end position="373"/>
    </location>
</feature>
<dbReference type="Proteomes" id="UP001198983">
    <property type="component" value="Chromosome"/>
</dbReference>
<evidence type="ECO:0000313" key="8">
    <source>
        <dbReference type="EMBL" id="UEL49082.1"/>
    </source>
</evidence>
<dbReference type="CDD" id="cd17325">
    <property type="entry name" value="MFS_MdtG_SLC18_like"/>
    <property type="match status" value="1"/>
</dbReference>
<name>A0AAX2ZIR4_9FIRM</name>
<evidence type="ECO:0000256" key="2">
    <source>
        <dbReference type="ARBA" id="ARBA00022448"/>
    </source>
</evidence>
<evidence type="ECO:0000313" key="9">
    <source>
        <dbReference type="Proteomes" id="UP001198983"/>
    </source>
</evidence>
<keyword evidence="4 6" id="KW-1133">Transmembrane helix</keyword>
<dbReference type="EMBL" id="CP081135">
    <property type="protein sequence ID" value="UEL49082.1"/>
    <property type="molecule type" value="Genomic_DNA"/>
</dbReference>
<dbReference type="GO" id="GO:0022857">
    <property type="term" value="F:transmembrane transporter activity"/>
    <property type="evidence" value="ECO:0007669"/>
    <property type="project" value="InterPro"/>
</dbReference>
<feature type="transmembrane region" description="Helical" evidence="6">
    <location>
        <begin position="221"/>
        <end position="246"/>
    </location>
</feature>
<feature type="transmembrane region" description="Helical" evidence="6">
    <location>
        <begin position="292"/>
        <end position="309"/>
    </location>
</feature>
<protein>
    <submittedName>
        <fullName evidence="8">MFS transporter</fullName>
    </submittedName>
</protein>
<dbReference type="PANTHER" id="PTHR23518:SF2">
    <property type="entry name" value="MAJOR FACILITATOR SUPERFAMILY TRANSPORTER"/>
    <property type="match status" value="1"/>
</dbReference>
<keyword evidence="3 6" id="KW-0812">Transmembrane</keyword>
<dbReference type="InterPro" id="IPR011701">
    <property type="entry name" value="MFS"/>
</dbReference>
<dbReference type="RefSeq" id="WP_228416971.1">
    <property type="nucleotide sequence ID" value="NZ_CP081135.1"/>
</dbReference>
<reference evidence="8 9" key="1">
    <citation type="journal article" date="2023" name="Int. J. Syst. Evol. Microbiol.">
        <title>Terrisporobacter hibernicus sp. nov., isolated from bovine faeces in Northern Ireland.</title>
        <authorList>
            <person name="Mitchell M."/>
            <person name="Nguyen S.V."/>
            <person name="Connor M."/>
            <person name="Fairley D.J."/>
            <person name="Donoghue O."/>
            <person name="Marshall H."/>
            <person name="Koolman L."/>
            <person name="McMullan G."/>
            <person name="Schaffer K.E."/>
            <person name="McGrath J.W."/>
            <person name="Fanning S."/>
        </authorList>
    </citation>
    <scope>NUCLEOTIDE SEQUENCE [LARGE SCALE GENOMIC DNA]</scope>
    <source>
        <strain evidence="8 9">MCA3</strain>
    </source>
</reference>
<accession>A0AAX2ZIR4</accession>
<evidence type="ECO:0000256" key="3">
    <source>
        <dbReference type="ARBA" id="ARBA00022692"/>
    </source>
</evidence>
<feature type="transmembrane region" description="Helical" evidence="6">
    <location>
        <begin position="78"/>
        <end position="97"/>
    </location>
</feature>
<gene>
    <name evidence="8" type="ORF">JW646_06460</name>
</gene>
<dbReference type="GO" id="GO:0005886">
    <property type="term" value="C:plasma membrane"/>
    <property type="evidence" value="ECO:0007669"/>
    <property type="project" value="UniProtKB-SubCell"/>
</dbReference>
<comment type="subcellular location">
    <subcellularLocation>
        <location evidence="1">Cell membrane</location>
        <topology evidence="1">Multi-pass membrane protein</topology>
    </subcellularLocation>
</comment>
<dbReference type="InterPro" id="IPR020846">
    <property type="entry name" value="MFS_dom"/>
</dbReference>
<evidence type="ECO:0000256" key="4">
    <source>
        <dbReference type="ARBA" id="ARBA00022989"/>
    </source>
</evidence>
<evidence type="ECO:0000256" key="6">
    <source>
        <dbReference type="SAM" id="Phobius"/>
    </source>
</evidence>
<dbReference type="InterPro" id="IPR001958">
    <property type="entry name" value="Tet-R_TetA/multi-R_MdtG-like"/>
</dbReference>
<feature type="transmembrane region" description="Helical" evidence="6">
    <location>
        <begin position="166"/>
        <end position="186"/>
    </location>
</feature>
<evidence type="ECO:0000256" key="5">
    <source>
        <dbReference type="ARBA" id="ARBA00023136"/>
    </source>
</evidence>
<dbReference type="SUPFAM" id="SSF103473">
    <property type="entry name" value="MFS general substrate transporter"/>
    <property type="match status" value="1"/>
</dbReference>
<feature type="domain" description="Major facilitator superfamily (MFS) profile" evidence="7">
    <location>
        <begin position="1"/>
        <end position="403"/>
    </location>
</feature>
<dbReference type="Pfam" id="PF07690">
    <property type="entry name" value="MFS_1"/>
    <property type="match status" value="1"/>
</dbReference>
<feature type="transmembrane region" description="Helical" evidence="6">
    <location>
        <begin position="45"/>
        <end position="66"/>
    </location>
</feature>
<feature type="transmembrane region" description="Helical" evidence="6">
    <location>
        <begin position="137"/>
        <end position="160"/>
    </location>
</feature>
<keyword evidence="9" id="KW-1185">Reference proteome</keyword>
<evidence type="ECO:0000259" key="7">
    <source>
        <dbReference type="PROSITE" id="PS50850"/>
    </source>
</evidence>
<dbReference type="PRINTS" id="PR01035">
    <property type="entry name" value="TCRTETA"/>
</dbReference>